<reference evidence="1" key="1">
    <citation type="submission" date="2006-03" db="EMBL/GenBank/DDBJ databases">
        <title>Comparative Sequence and Genetic Analyses of Asparagus BACs Reveal No Microsynteny with Onion or Rice.</title>
        <authorList>
            <person name="Jernej J."/>
            <person name="Telgmann A."/>
            <person name="Jung C."/>
            <person name="Cheung F."/>
            <person name="Havey M.J."/>
            <person name="Town C.D."/>
        </authorList>
    </citation>
    <scope>NUCLEOTIDE SEQUENCE</scope>
</reference>
<accession>Q2AA85</accession>
<evidence type="ECO:0000313" key="1">
    <source>
        <dbReference type="EMBL" id="ABD63085.1"/>
    </source>
</evidence>
<name>Q2AA85_ASPOF</name>
<organism evidence="1">
    <name type="scientific">Asparagus officinalis</name>
    <name type="common">Garden asparagus</name>
    <dbReference type="NCBI Taxonomy" id="4686"/>
    <lineage>
        <taxon>Eukaryota</taxon>
        <taxon>Viridiplantae</taxon>
        <taxon>Streptophyta</taxon>
        <taxon>Embryophyta</taxon>
        <taxon>Tracheophyta</taxon>
        <taxon>Spermatophyta</taxon>
        <taxon>Magnoliopsida</taxon>
        <taxon>Liliopsida</taxon>
        <taxon>Asparagales</taxon>
        <taxon>Asparagaceae</taxon>
        <taxon>Asparagoideae</taxon>
        <taxon>Asparagus</taxon>
    </lineage>
</organism>
<proteinExistence type="predicted"/>
<gene>
    <name evidence="1" type="ORF">17.t00012</name>
</gene>
<dbReference type="AlphaFoldDB" id="Q2AA85"/>
<sequence length="45" mass="5042">MKMKMENYLKDLLCRLISPLVSTQESRLDESVGAEASVIVPSVYP</sequence>
<dbReference type="EMBL" id="AC183433">
    <property type="protein sequence ID" value="ABD63085.1"/>
    <property type="molecule type" value="Genomic_DNA"/>
</dbReference>
<protein>
    <submittedName>
        <fullName evidence="1">Uncharacterized protein</fullName>
    </submittedName>
</protein>